<feature type="transmembrane region" description="Helical" evidence="7">
    <location>
        <begin position="629"/>
        <end position="652"/>
    </location>
</feature>
<dbReference type="EMBL" id="JBHSCN010000023">
    <property type="protein sequence ID" value="MFC4245389.1"/>
    <property type="molecule type" value="Genomic_DNA"/>
</dbReference>
<feature type="transmembrane region" description="Helical" evidence="7">
    <location>
        <begin position="237"/>
        <end position="258"/>
    </location>
</feature>
<evidence type="ECO:0000256" key="7">
    <source>
        <dbReference type="SAM" id="Phobius"/>
    </source>
</evidence>
<accession>A0ABV8QBZ8</accession>
<dbReference type="SMART" id="SM00382">
    <property type="entry name" value="AAA"/>
    <property type="match status" value="2"/>
</dbReference>
<dbReference type="GO" id="GO:0005524">
    <property type="term" value="F:ATP binding"/>
    <property type="evidence" value="ECO:0007669"/>
    <property type="project" value="UniProtKB-KW"/>
</dbReference>
<keyword evidence="6 7" id="KW-0472">Membrane</keyword>
<dbReference type="PROSITE" id="PS50893">
    <property type="entry name" value="ABC_TRANSPORTER_2"/>
    <property type="match status" value="2"/>
</dbReference>
<dbReference type="Pfam" id="PF00005">
    <property type="entry name" value="ABC_tran"/>
    <property type="match status" value="2"/>
</dbReference>
<evidence type="ECO:0000256" key="3">
    <source>
        <dbReference type="ARBA" id="ARBA00022741"/>
    </source>
</evidence>
<dbReference type="PANTHER" id="PTHR24221:SF654">
    <property type="entry name" value="ATP-BINDING CASSETTE SUB-FAMILY B MEMBER 6"/>
    <property type="match status" value="1"/>
</dbReference>
<gene>
    <name evidence="10" type="ORF">ACFOYW_18650</name>
</gene>
<proteinExistence type="predicted"/>
<dbReference type="Gene3D" id="3.40.50.300">
    <property type="entry name" value="P-loop containing nucleotide triphosphate hydrolases"/>
    <property type="match status" value="2"/>
</dbReference>
<feature type="transmembrane region" description="Helical" evidence="7">
    <location>
        <begin position="760"/>
        <end position="781"/>
    </location>
</feature>
<dbReference type="InterPro" id="IPR027417">
    <property type="entry name" value="P-loop_NTPase"/>
</dbReference>
<dbReference type="InterPro" id="IPR003439">
    <property type="entry name" value="ABC_transporter-like_ATP-bd"/>
</dbReference>
<evidence type="ECO:0000256" key="6">
    <source>
        <dbReference type="ARBA" id="ARBA00023136"/>
    </source>
</evidence>
<feature type="transmembrane region" description="Helical" evidence="7">
    <location>
        <begin position="41"/>
        <end position="60"/>
    </location>
</feature>
<keyword evidence="5 7" id="KW-1133">Transmembrane helix</keyword>
<comment type="subcellular location">
    <subcellularLocation>
        <location evidence="1">Cell membrane</location>
        <topology evidence="1">Multi-pass membrane protein</topology>
    </subcellularLocation>
</comment>
<dbReference type="RefSeq" id="WP_390232598.1">
    <property type="nucleotide sequence ID" value="NZ_JBHSCN010000023.1"/>
</dbReference>
<organism evidence="10 11">
    <name type="scientific">Gryllotalpicola reticulitermitis</name>
    <dbReference type="NCBI Taxonomy" id="1184153"/>
    <lineage>
        <taxon>Bacteria</taxon>
        <taxon>Bacillati</taxon>
        <taxon>Actinomycetota</taxon>
        <taxon>Actinomycetes</taxon>
        <taxon>Micrococcales</taxon>
        <taxon>Microbacteriaceae</taxon>
        <taxon>Gryllotalpicola</taxon>
    </lineage>
</organism>
<dbReference type="CDD" id="cd03228">
    <property type="entry name" value="ABCC_MRP_Like"/>
    <property type="match status" value="1"/>
</dbReference>
<dbReference type="InterPro" id="IPR011527">
    <property type="entry name" value="ABC1_TM_dom"/>
</dbReference>
<protein>
    <submittedName>
        <fullName evidence="10">ATP-binding cassette domain-containing protein</fullName>
    </submittedName>
</protein>
<dbReference type="Gene3D" id="1.20.1560.10">
    <property type="entry name" value="ABC transporter type 1, transmembrane domain"/>
    <property type="match status" value="2"/>
</dbReference>
<evidence type="ECO:0000259" key="9">
    <source>
        <dbReference type="PROSITE" id="PS50929"/>
    </source>
</evidence>
<feature type="domain" description="ABC transporter" evidence="8">
    <location>
        <begin position="942"/>
        <end position="1172"/>
    </location>
</feature>
<dbReference type="PROSITE" id="PS00211">
    <property type="entry name" value="ABC_TRANSPORTER_1"/>
    <property type="match status" value="2"/>
</dbReference>
<evidence type="ECO:0000256" key="4">
    <source>
        <dbReference type="ARBA" id="ARBA00022840"/>
    </source>
</evidence>
<dbReference type="PROSITE" id="PS50929">
    <property type="entry name" value="ABC_TM1F"/>
    <property type="match status" value="1"/>
</dbReference>
<dbReference type="SUPFAM" id="SSF90123">
    <property type="entry name" value="ABC transporter transmembrane region"/>
    <property type="match status" value="2"/>
</dbReference>
<dbReference type="Proteomes" id="UP001595900">
    <property type="component" value="Unassembled WGS sequence"/>
</dbReference>
<dbReference type="SUPFAM" id="SSF52540">
    <property type="entry name" value="P-loop containing nucleoside triphosphate hydrolases"/>
    <property type="match status" value="2"/>
</dbReference>
<feature type="transmembrane region" description="Helical" evidence="7">
    <location>
        <begin position="736"/>
        <end position="754"/>
    </location>
</feature>
<keyword evidence="4 10" id="KW-0067">ATP-binding</keyword>
<feature type="domain" description="ABC transporter" evidence="8">
    <location>
        <begin position="324"/>
        <end position="556"/>
    </location>
</feature>
<dbReference type="InterPro" id="IPR039421">
    <property type="entry name" value="Type_1_exporter"/>
</dbReference>
<keyword evidence="3" id="KW-0547">Nucleotide-binding</keyword>
<feature type="transmembrane region" description="Helical" evidence="7">
    <location>
        <begin position="872"/>
        <end position="892"/>
    </location>
</feature>
<evidence type="ECO:0000256" key="5">
    <source>
        <dbReference type="ARBA" id="ARBA00022989"/>
    </source>
</evidence>
<dbReference type="PANTHER" id="PTHR24221">
    <property type="entry name" value="ATP-BINDING CASSETTE SUB-FAMILY B"/>
    <property type="match status" value="1"/>
</dbReference>
<feature type="transmembrane region" description="Helical" evidence="7">
    <location>
        <begin position="270"/>
        <end position="288"/>
    </location>
</feature>
<dbReference type="InterPro" id="IPR036640">
    <property type="entry name" value="ABC1_TM_sf"/>
</dbReference>
<feature type="transmembrane region" description="Helical" evidence="7">
    <location>
        <begin position="841"/>
        <end position="860"/>
    </location>
</feature>
<name>A0ABV8QBZ8_9MICO</name>
<evidence type="ECO:0000256" key="1">
    <source>
        <dbReference type="ARBA" id="ARBA00004651"/>
    </source>
</evidence>
<feature type="transmembrane region" description="Helical" evidence="7">
    <location>
        <begin position="664"/>
        <end position="683"/>
    </location>
</feature>
<keyword evidence="11" id="KW-1185">Reference proteome</keyword>
<evidence type="ECO:0000313" key="11">
    <source>
        <dbReference type="Proteomes" id="UP001595900"/>
    </source>
</evidence>
<dbReference type="Pfam" id="PF00664">
    <property type="entry name" value="ABC_membrane"/>
    <property type="match status" value="1"/>
</dbReference>
<evidence type="ECO:0000313" key="10">
    <source>
        <dbReference type="EMBL" id="MFC4245389.1"/>
    </source>
</evidence>
<reference evidence="11" key="1">
    <citation type="journal article" date="2019" name="Int. J. Syst. Evol. Microbiol.">
        <title>The Global Catalogue of Microorganisms (GCM) 10K type strain sequencing project: providing services to taxonomists for standard genome sequencing and annotation.</title>
        <authorList>
            <consortium name="The Broad Institute Genomics Platform"/>
            <consortium name="The Broad Institute Genome Sequencing Center for Infectious Disease"/>
            <person name="Wu L."/>
            <person name="Ma J."/>
        </authorList>
    </citation>
    <scope>NUCLEOTIDE SEQUENCE [LARGE SCALE GENOMIC DNA]</scope>
    <source>
        <strain evidence="11">CGMCC 1.10363</strain>
    </source>
</reference>
<comment type="caution">
    <text evidence="10">The sequence shown here is derived from an EMBL/GenBank/DDBJ whole genome shotgun (WGS) entry which is preliminary data.</text>
</comment>
<feature type="domain" description="ABC transmembrane type-1" evidence="9">
    <location>
        <begin position="8"/>
        <end position="293"/>
    </location>
</feature>
<keyword evidence="2 7" id="KW-0812">Transmembrane</keyword>
<sequence length="1174" mass="122418">MRGLSLRLLASASLMVVGVTGVVQATTGALGAVVVGRLAEHPSWLLVSILAAVNLTQIVAGGAQWRALAVAVGRAEQAVRRTLLARVLGQPMETLQTQGAGELIDRVDDDPAQLGALVRGPALWTGQAILGASASWIVAGLSWWPAWPLFLAIGVACVFIVRRRAGRIAQLKVQEEAAWSAHGAGLEEAIAAGDDLRAAQGREFVVRRYVTQASALLRRIDRTGAAAVGVTARVGMLLNALVAVVALLAAATAAGVPLFGGLTTGRIVELWFLIVGFVGALANVTGNLPQIQSGLGAAQRINALLRMPQEPSSGAELPHRVPRVVVHGLVHEFDRRFRLGPISLTVAAGQTLALVGRTGSGKSTLAKLLLRAIEPRRGEILFDGHDVLDFALPSLRRRCAVVAQTTELIAGSVADNVQLYADATRADVEDAFTRLGLTEWIARLPDGLDTVIGAGGTELSAGEAQLVAFARLMIRDPVLVVLDEATARMDAMTARRLTTATERLLEGRTAVVIAHRLETVRHADRLVVLSGGAIAEQGSWDELAVAEGAFASSLRAAGLAGDEPLDRPEAAEAGDGVAEGTADGFVDSAGDASTALAATSDESRPSPSLARTVLKFLVSFPRWGFWGDLSWLVGTLIGPYGVVTGALWGALAATLGSHRDGWQLALPLALCLLLSPWLLAIAARLHPRWMAAISLTVRLGILRGRLGRRTPAPAAVGETLGRAFDSTRLANFTDEALGIPYGVLFAVLTGLVAGGWAAGLIAGAVMVLCALVAITGVGVVGRAGRAAVDARAASARVLGSVLETASTIKQAGVVSEASEHAASADARRIAASIRENTVGSLPWLTTGLLVQLGVVVGWALHTSGQWTLPTALLLNTVLGNFSWFGFVTGQVVTGTPATRSWLSAVARLAGTEPLASLPAGVDLGRGRSAAAAAAAPIELRELAVRDFTVSHADGSRAVTDVRLTVSRGEFIAVIGRVGSGKSSLLAGLAGLRSSKGDVLWNGNPMPADRAREPGQMAYVAQVPALLSGSVEENIHLGRLERISEVATAAADAGLGVHTSEAPSAHEPRRLRLADEVGHRGRRLSGGQAQRVAIARALSAEPQLLIADDPGSGLDPETEVAMWQALRRREITVVAAVSRRSVLERADRVVVLDRGRVAAVAPWSLLEPEWSDLAG</sequence>
<dbReference type="InterPro" id="IPR003593">
    <property type="entry name" value="AAA+_ATPase"/>
</dbReference>
<evidence type="ECO:0000259" key="8">
    <source>
        <dbReference type="PROSITE" id="PS50893"/>
    </source>
</evidence>
<evidence type="ECO:0000256" key="2">
    <source>
        <dbReference type="ARBA" id="ARBA00022692"/>
    </source>
</evidence>
<dbReference type="InterPro" id="IPR017871">
    <property type="entry name" value="ABC_transporter-like_CS"/>
</dbReference>
<feature type="transmembrane region" description="Helical" evidence="7">
    <location>
        <begin position="145"/>
        <end position="162"/>
    </location>
</feature>